<dbReference type="AlphaFoldDB" id="A0A5J6PU84"/>
<dbReference type="EMBL" id="CP031700">
    <property type="protein sequence ID" value="QEY26261.1"/>
    <property type="molecule type" value="Genomic_DNA"/>
</dbReference>
<evidence type="ECO:0000313" key="9">
    <source>
        <dbReference type="Proteomes" id="UP000325713"/>
    </source>
</evidence>
<keyword evidence="5 6" id="KW-0449">Lipoprotein</keyword>
<dbReference type="Gene3D" id="3.30.160.150">
    <property type="entry name" value="Lipoprotein like domain"/>
    <property type="match status" value="1"/>
</dbReference>
<evidence type="ECO:0000256" key="4">
    <source>
        <dbReference type="ARBA" id="ARBA00023237"/>
    </source>
</evidence>
<evidence type="ECO:0000256" key="6">
    <source>
        <dbReference type="HAMAP-Rule" id="MF_01186"/>
    </source>
</evidence>
<dbReference type="InterPro" id="IPR007485">
    <property type="entry name" value="LPS_assembly_LptE"/>
</dbReference>
<dbReference type="PROSITE" id="PS51257">
    <property type="entry name" value="PROKAR_LIPOPROTEIN"/>
    <property type="match status" value="1"/>
</dbReference>
<dbReference type="RefSeq" id="WP_151051388.1">
    <property type="nucleotide sequence ID" value="NZ_CP031700.1"/>
</dbReference>
<dbReference type="PANTHER" id="PTHR38098:SF1">
    <property type="entry name" value="LPS-ASSEMBLY LIPOPROTEIN LPTE"/>
    <property type="match status" value="1"/>
</dbReference>
<sequence length="159" mass="17654">MKKILITVAALMLTACGFHLKGNNNLLGTLPYQSWYIGGVESMQLPLEKALLRADGRRVSPSDAQAAIMITDLQTRRDIYTITRAADINEFLLILRVEAQAAVDGKAFGAPIQVVVERKMDFADSEVLGKQEEEATIWSEMRADAADQIVQRLMFLKAQ</sequence>
<comment type="function">
    <text evidence="6">Together with LptD, is involved in the assembly of lipopolysaccharide (LPS) at the surface of the outer membrane. Required for the proper assembly of LptD. Binds LPS and may serve as the LPS recognition site at the outer membrane.</text>
</comment>
<keyword evidence="9" id="KW-1185">Reference proteome</keyword>
<feature type="chain" id="PRO_5023815416" description="LPS-assembly lipoprotein LptE" evidence="7">
    <location>
        <begin position="21"/>
        <end position="159"/>
    </location>
</feature>
<dbReference type="KEGG" id="nzl:D0T92_06805"/>
<name>A0A5J6PU84_9NEIS</name>
<proteinExistence type="inferred from homology"/>
<dbReference type="Proteomes" id="UP000325713">
    <property type="component" value="Chromosome"/>
</dbReference>
<organism evidence="8 9">
    <name type="scientific">Neisseria zalophi</name>
    <dbReference type="NCBI Taxonomy" id="640030"/>
    <lineage>
        <taxon>Bacteria</taxon>
        <taxon>Pseudomonadati</taxon>
        <taxon>Pseudomonadota</taxon>
        <taxon>Betaproteobacteria</taxon>
        <taxon>Neisseriales</taxon>
        <taxon>Neisseriaceae</taxon>
        <taxon>Neisseria</taxon>
    </lineage>
</organism>
<evidence type="ECO:0000256" key="5">
    <source>
        <dbReference type="ARBA" id="ARBA00023288"/>
    </source>
</evidence>
<evidence type="ECO:0000313" key="8">
    <source>
        <dbReference type="EMBL" id="QEY26261.1"/>
    </source>
</evidence>
<evidence type="ECO:0000256" key="3">
    <source>
        <dbReference type="ARBA" id="ARBA00023139"/>
    </source>
</evidence>
<evidence type="ECO:0000256" key="7">
    <source>
        <dbReference type="SAM" id="SignalP"/>
    </source>
</evidence>
<dbReference type="GO" id="GO:1990351">
    <property type="term" value="C:transporter complex"/>
    <property type="evidence" value="ECO:0007669"/>
    <property type="project" value="TreeGrafter"/>
</dbReference>
<feature type="signal peptide" evidence="7">
    <location>
        <begin position="1"/>
        <end position="20"/>
    </location>
</feature>
<accession>A0A5J6PU84</accession>
<evidence type="ECO:0000256" key="2">
    <source>
        <dbReference type="ARBA" id="ARBA00023136"/>
    </source>
</evidence>
<dbReference type="PANTHER" id="PTHR38098">
    <property type="entry name" value="LPS-ASSEMBLY LIPOPROTEIN LPTE"/>
    <property type="match status" value="1"/>
</dbReference>
<dbReference type="HAMAP" id="MF_01186">
    <property type="entry name" value="LPS_assembly_LptE"/>
    <property type="match status" value="1"/>
</dbReference>
<protein>
    <recommendedName>
        <fullName evidence="6">LPS-assembly lipoprotein LptE</fullName>
    </recommendedName>
</protein>
<reference evidence="8 9" key="1">
    <citation type="submission" date="2018-08" db="EMBL/GenBank/DDBJ databases">
        <title>Neisseria zalophi ATCC BAA-2455 complete genome.</title>
        <authorList>
            <person name="Veseli I.A."/>
            <person name="Buttler R."/>
            <person name="Mascarenhas dos Santos A.C."/>
            <person name="Pombert J.-F."/>
        </authorList>
    </citation>
    <scope>NUCLEOTIDE SEQUENCE [LARGE SCALE GENOMIC DNA]</scope>
    <source>
        <strain evidence="8 9">ATCC BAA-2455</strain>
    </source>
</reference>
<evidence type="ECO:0000256" key="1">
    <source>
        <dbReference type="ARBA" id="ARBA00022729"/>
    </source>
</evidence>
<keyword evidence="2 6" id="KW-0472">Membrane</keyword>
<dbReference type="OrthoDB" id="5298094at2"/>
<keyword evidence="4 6" id="KW-0998">Cell outer membrane</keyword>
<dbReference type="GO" id="GO:0043165">
    <property type="term" value="P:Gram-negative-bacterium-type cell outer membrane assembly"/>
    <property type="evidence" value="ECO:0007669"/>
    <property type="project" value="UniProtKB-UniRule"/>
</dbReference>
<dbReference type="GO" id="GO:0009279">
    <property type="term" value="C:cell outer membrane"/>
    <property type="evidence" value="ECO:0007669"/>
    <property type="project" value="UniProtKB-SubCell"/>
</dbReference>
<comment type="subcellular location">
    <subcellularLocation>
        <location evidence="6">Cell outer membrane</location>
        <topology evidence="6">Lipid-anchor</topology>
    </subcellularLocation>
</comment>
<keyword evidence="1 6" id="KW-0732">Signal</keyword>
<comment type="subunit">
    <text evidence="6">Component of the lipopolysaccharide transport and assembly complex. Interacts with LptD.</text>
</comment>
<keyword evidence="3 6" id="KW-0564">Palmitate</keyword>
<gene>
    <name evidence="6" type="primary">lptE</name>
    <name evidence="8" type="ORF">D0T92_06805</name>
</gene>
<dbReference type="Pfam" id="PF04390">
    <property type="entry name" value="LptE"/>
    <property type="match status" value="1"/>
</dbReference>
<comment type="similarity">
    <text evidence="6">Belongs to the LptE lipoprotein family.</text>
</comment>